<dbReference type="InterPro" id="IPR000432">
    <property type="entry name" value="DNA_mismatch_repair_MutS_C"/>
</dbReference>
<dbReference type="InterPro" id="IPR036187">
    <property type="entry name" value="DNA_mismatch_repair_MutS_sf"/>
</dbReference>
<evidence type="ECO:0000256" key="2">
    <source>
        <dbReference type="ARBA" id="ARBA00022840"/>
    </source>
</evidence>
<feature type="domain" description="DNA mismatch repair protein MutS core" evidence="6">
    <location>
        <begin position="13"/>
        <end position="317"/>
    </location>
</feature>
<proteinExistence type="predicted"/>
<dbReference type="PANTHER" id="PTHR48466:SF2">
    <property type="entry name" value="OS10G0509000 PROTEIN"/>
    <property type="match status" value="1"/>
</dbReference>
<dbReference type="RefSeq" id="WP_138950818.1">
    <property type="nucleotide sequence ID" value="NZ_CP040749.1"/>
</dbReference>
<dbReference type="GO" id="GO:0140664">
    <property type="term" value="F:ATP-dependent DNA damage sensor activity"/>
    <property type="evidence" value="ECO:0007669"/>
    <property type="project" value="InterPro"/>
</dbReference>
<evidence type="ECO:0000256" key="1">
    <source>
        <dbReference type="ARBA" id="ARBA00022741"/>
    </source>
</evidence>
<dbReference type="GO" id="GO:0005524">
    <property type="term" value="F:ATP binding"/>
    <property type="evidence" value="ECO:0007669"/>
    <property type="project" value="UniProtKB-KW"/>
</dbReference>
<dbReference type="SMART" id="SM00534">
    <property type="entry name" value="MUTSac"/>
    <property type="match status" value="1"/>
</dbReference>
<dbReference type="SUPFAM" id="SSF48334">
    <property type="entry name" value="DNA repair protein MutS, domain III"/>
    <property type="match status" value="1"/>
</dbReference>
<dbReference type="InterPro" id="IPR005747">
    <property type="entry name" value="MutS2"/>
</dbReference>
<dbReference type="Gene3D" id="3.40.50.300">
    <property type="entry name" value="P-loop containing nucleotide triphosphate hydrolases"/>
    <property type="match status" value="1"/>
</dbReference>
<evidence type="ECO:0000313" key="8">
    <source>
        <dbReference type="EMBL" id="QCX39962.1"/>
    </source>
</evidence>
<dbReference type="GO" id="GO:0006298">
    <property type="term" value="P:mismatch repair"/>
    <property type="evidence" value="ECO:0007669"/>
    <property type="project" value="InterPro"/>
</dbReference>
<keyword evidence="4" id="KW-0175">Coiled coil</keyword>
<evidence type="ECO:0000259" key="7">
    <source>
        <dbReference type="SMART" id="SM00534"/>
    </source>
</evidence>
<keyword evidence="3" id="KW-0238">DNA-binding</keyword>
<dbReference type="PANTHER" id="PTHR48466">
    <property type="entry name" value="OS10G0509000 PROTEIN-RELATED"/>
    <property type="match status" value="1"/>
</dbReference>
<dbReference type="SMART" id="SM00533">
    <property type="entry name" value="MUTSd"/>
    <property type="match status" value="1"/>
</dbReference>
<dbReference type="GO" id="GO:0016887">
    <property type="term" value="F:ATP hydrolysis activity"/>
    <property type="evidence" value="ECO:0007669"/>
    <property type="project" value="InterPro"/>
</dbReference>
<dbReference type="PIRSF" id="PIRSF005814">
    <property type="entry name" value="MutS_YshD"/>
    <property type="match status" value="1"/>
</dbReference>
<keyword evidence="1" id="KW-0547">Nucleotide-binding</keyword>
<dbReference type="InterPro" id="IPR027417">
    <property type="entry name" value="P-loop_NTPase"/>
</dbReference>
<dbReference type="InterPro" id="IPR007696">
    <property type="entry name" value="DNA_mismatch_repair_MutS_core"/>
</dbReference>
<gene>
    <name evidence="8" type="ORF">FF125_16505</name>
</gene>
<dbReference type="NCBIfam" id="TIGR01069">
    <property type="entry name" value="mutS2"/>
    <property type="match status" value="1"/>
</dbReference>
<keyword evidence="2" id="KW-0067">ATP-binding</keyword>
<evidence type="ECO:0000256" key="5">
    <source>
        <dbReference type="SAM" id="MobiDB-lite"/>
    </source>
</evidence>
<dbReference type="GO" id="GO:0045910">
    <property type="term" value="P:negative regulation of DNA recombination"/>
    <property type="evidence" value="ECO:0007669"/>
    <property type="project" value="InterPro"/>
</dbReference>
<reference evidence="8 9" key="1">
    <citation type="submission" date="2019-05" db="EMBL/GenBank/DDBJ databases">
        <title>Algicella ahnfeltiae gen. nov., sp. nov., a novel marine bacterium of the family Flavobacteriaceae isolated from a red alga.</title>
        <authorList>
            <person name="Nedashkovskaya O.I."/>
            <person name="Kukhlevskiy A.D."/>
            <person name="Kim S.-G."/>
            <person name="Zhukova N.V."/>
            <person name="Mikhailov V.V."/>
        </authorList>
    </citation>
    <scope>NUCLEOTIDE SEQUENCE [LARGE SCALE GENOMIC DNA]</scope>
    <source>
        <strain evidence="8 9">10Alg115</strain>
    </source>
</reference>
<organism evidence="8 9">
    <name type="scientific">Aureibaculum algae</name>
    <dbReference type="NCBI Taxonomy" id="2584122"/>
    <lineage>
        <taxon>Bacteria</taxon>
        <taxon>Pseudomonadati</taxon>
        <taxon>Bacteroidota</taxon>
        <taxon>Flavobacteriia</taxon>
        <taxon>Flavobacteriales</taxon>
        <taxon>Flavobacteriaceae</taxon>
        <taxon>Aureibaculum</taxon>
    </lineage>
</organism>
<evidence type="ECO:0000256" key="3">
    <source>
        <dbReference type="ARBA" id="ARBA00023125"/>
    </source>
</evidence>
<dbReference type="AlphaFoldDB" id="A0A5B7TZ53"/>
<name>A0A5B7TZ53_9FLAO</name>
<feature type="domain" description="DNA mismatch repair proteins mutS family" evidence="7">
    <location>
        <begin position="336"/>
        <end position="521"/>
    </location>
</feature>
<dbReference type="InterPro" id="IPR045076">
    <property type="entry name" value="MutS"/>
</dbReference>
<dbReference type="Pfam" id="PF00488">
    <property type="entry name" value="MutS_V"/>
    <property type="match status" value="1"/>
</dbReference>
<evidence type="ECO:0000259" key="6">
    <source>
        <dbReference type="SMART" id="SM00533"/>
    </source>
</evidence>
<evidence type="ECO:0000313" key="9">
    <source>
        <dbReference type="Proteomes" id="UP000306229"/>
    </source>
</evidence>
<accession>A0A5B7TZ53</accession>
<sequence length="735" mass="84802">MKSKITNKTLKDLEFDVVLSHIANYCQTDLGKKAVLEIVPIQKKETLIDELHQTNEYLSSFENDNRIPNHQFDEITKEIHLLGVENSFLEAQAFQKIATLSETTIEILNFFKKFAEYFPSLFKNSQKIDYTKEIHESIHKIINRFGEVSDNASAELKAIRKEINSVRGEIGNSFTKALNHYASNDYLDDIRESVIDNQRVLAVQAMHRKKVKGSLLGNSKTGSIVYIAPEATLRLSRRLQDLIYEEQQEIVRILKMLTNQIRPYKSFLEQYQGYLTHLDTVSAKTKYAQKINGLLPKFSHSKKVLFRDAYHPILLEANTKKNISTIPQTLELNQNQQIIVISGPNAGGKSITLKTIGLLQVMIQSAILIPVHERSEVYFFDTILTDIGDNQSIENQLSTYSYRLKNMRDFLRKCDNNTLFLIDEFGTGSDPELGGALAEIFLEEFYSKNAYGVITTHYSNLKVLANELENVTNANMQFDERTLEPLFKLFIGQAGSSFTFEVAQKNGIPFSLINRAKKKVERGKIRLDKTISKLQKERNKLQRTSENLEKEQDKAKMHSDNLSEKESKIQDKLESFQELYDNNQKMLSIGRKVNEMSNTYFQSNNKKKLLADFMKWILMEKNKYVTLHKPIKKTKVQKKKETETKKTIEKELEEVKKEVLVEVKKIRQKKNTLKKQIEKVKADYNFKVNDRVRLPDGKSVGTIDKIEKNIATLNYGMFTTKININQLELVESAKK</sequence>
<feature type="region of interest" description="Disordered" evidence="5">
    <location>
        <begin position="536"/>
        <end position="566"/>
    </location>
</feature>
<keyword evidence="9" id="KW-1185">Reference proteome</keyword>
<dbReference type="EMBL" id="CP040749">
    <property type="protein sequence ID" value="QCX39962.1"/>
    <property type="molecule type" value="Genomic_DNA"/>
</dbReference>
<dbReference type="GO" id="GO:0004519">
    <property type="term" value="F:endonuclease activity"/>
    <property type="evidence" value="ECO:0007669"/>
    <property type="project" value="InterPro"/>
</dbReference>
<dbReference type="KEGG" id="fbe:FF125_16505"/>
<feature type="compositionally biased region" description="Basic and acidic residues" evidence="5">
    <location>
        <begin position="546"/>
        <end position="566"/>
    </location>
</feature>
<evidence type="ECO:0000256" key="4">
    <source>
        <dbReference type="SAM" id="Coils"/>
    </source>
</evidence>
<dbReference type="Proteomes" id="UP000306229">
    <property type="component" value="Chromosome"/>
</dbReference>
<dbReference type="GO" id="GO:0030983">
    <property type="term" value="F:mismatched DNA binding"/>
    <property type="evidence" value="ECO:0007669"/>
    <property type="project" value="InterPro"/>
</dbReference>
<dbReference type="SUPFAM" id="SSF52540">
    <property type="entry name" value="P-loop containing nucleoside triphosphate hydrolases"/>
    <property type="match status" value="1"/>
</dbReference>
<dbReference type="OrthoDB" id="9808166at2"/>
<feature type="coiled-coil region" evidence="4">
    <location>
        <begin position="631"/>
        <end position="683"/>
    </location>
</feature>
<protein>
    <submittedName>
        <fullName evidence="8">DNA mismatch repair protein MutS</fullName>
    </submittedName>
</protein>